<dbReference type="EMBL" id="ML995477">
    <property type="protein sequence ID" value="KAF2145348.1"/>
    <property type="molecule type" value="Genomic_DNA"/>
</dbReference>
<feature type="compositionally biased region" description="Pro residues" evidence="1">
    <location>
        <begin position="149"/>
        <end position="161"/>
    </location>
</feature>
<evidence type="ECO:0000313" key="3">
    <source>
        <dbReference type="Proteomes" id="UP000799438"/>
    </source>
</evidence>
<reference evidence="2" key="1">
    <citation type="journal article" date="2020" name="Stud. Mycol.">
        <title>101 Dothideomycetes genomes: a test case for predicting lifestyles and emergence of pathogens.</title>
        <authorList>
            <person name="Haridas S."/>
            <person name="Albert R."/>
            <person name="Binder M."/>
            <person name="Bloem J."/>
            <person name="Labutti K."/>
            <person name="Salamov A."/>
            <person name="Andreopoulos B."/>
            <person name="Baker S."/>
            <person name="Barry K."/>
            <person name="Bills G."/>
            <person name="Bluhm B."/>
            <person name="Cannon C."/>
            <person name="Castanera R."/>
            <person name="Culley D."/>
            <person name="Daum C."/>
            <person name="Ezra D."/>
            <person name="Gonzalez J."/>
            <person name="Henrissat B."/>
            <person name="Kuo A."/>
            <person name="Liang C."/>
            <person name="Lipzen A."/>
            <person name="Lutzoni F."/>
            <person name="Magnuson J."/>
            <person name="Mondo S."/>
            <person name="Nolan M."/>
            <person name="Ohm R."/>
            <person name="Pangilinan J."/>
            <person name="Park H.-J."/>
            <person name="Ramirez L."/>
            <person name="Alfaro M."/>
            <person name="Sun H."/>
            <person name="Tritt A."/>
            <person name="Yoshinaga Y."/>
            <person name="Zwiers L.-H."/>
            <person name="Turgeon B."/>
            <person name="Goodwin S."/>
            <person name="Spatafora J."/>
            <person name="Crous P."/>
            <person name="Grigoriev I."/>
        </authorList>
    </citation>
    <scope>NUCLEOTIDE SEQUENCE</scope>
    <source>
        <strain evidence="2">CBS 121167</strain>
    </source>
</reference>
<feature type="region of interest" description="Disordered" evidence="1">
    <location>
        <begin position="105"/>
        <end position="225"/>
    </location>
</feature>
<dbReference type="GeneID" id="54292642"/>
<keyword evidence="3" id="KW-1185">Reference proteome</keyword>
<dbReference type="Proteomes" id="UP000799438">
    <property type="component" value="Unassembled WGS sequence"/>
</dbReference>
<feature type="compositionally biased region" description="Basic and acidic residues" evidence="1">
    <location>
        <begin position="105"/>
        <end position="114"/>
    </location>
</feature>
<feature type="compositionally biased region" description="Low complexity" evidence="1">
    <location>
        <begin position="126"/>
        <end position="139"/>
    </location>
</feature>
<organism evidence="2 3">
    <name type="scientific">Aplosporella prunicola CBS 121167</name>
    <dbReference type="NCBI Taxonomy" id="1176127"/>
    <lineage>
        <taxon>Eukaryota</taxon>
        <taxon>Fungi</taxon>
        <taxon>Dikarya</taxon>
        <taxon>Ascomycota</taxon>
        <taxon>Pezizomycotina</taxon>
        <taxon>Dothideomycetes</taxon>
        <taxon>Dothideomycetes incertae sedis</taxon>
        <taxon>Botryosphaeriales</taxon>
        <taxon>Aplosporellaceae</taxon>
        <taxon>Aplosporella</taxon>
    </lineage>
</organism>
<gene>
    <name evidence="2" type="ORF">K452DRAFT_118735</name>
</gene>
<name>A0A6A6BNV0_9PEZI</name>
<proteinExistence type="predicted"/>
<feature type="region of interest" description="Disordered" evidence="1">
    <location>
        <begin position="55"/>
        <end position="86"/>
    </location>
</feature>
<accession>A0A6A6BNV0</accession>
<feature type="compositionally biased region" description="Basic residues" evidence="1">
    <location>
        <begin position="56"/>
        <end position="67"/>
    </location>
</feature>
<protein>
    <submittedName>
        <fullName evidence="2">Uncharacterized protein</fullName>
    </submittedName>
</protein>
<evidence type="ECO:0000256" key="1">
    <source>
        <dbReference type="SAM" id="MobiDB-lite"/>
    </source>
</evidence>
<dbReference type="RefSeq" id="XP_033401060.1">
    <property type="nucleotide sequence ID" value="XM_033535148.1"/>
</dbReference>
<dbReference type="AlphaFoldDB" id="A0A6A6BNV0"/>
<sequence length="238" mass="26387">MAKSKTKNQNTACMACKACLSVRRQTSSVKRQASGVGKRVRQRRFQIQLQLIQKEARKRKSKKKRKRGPIEQPRKATKIAAESRAHASAPIPLIPLITDIDFHSRDSRTNESRPHALPMYPYPARPLTSTHAPTPTHPSINHRSRTHQSPPPTCPQHPNPSHPAAIPAKPNAGTHHAQRTRPRSPIHPNGPDPTRSSVEREAGRRKHAGFTHSSTHLARAPSVPALPCPDLSYLVVVV</sequence>
<evidence type="ECO:0000313" key="2">
    <source>
        <dbReference type="EMBL" id="KAF2145348.1"/>
    </source>
</evidence>